<evidence type="ECO:0000313" key="7">
    <source>
        <dbReference type="Proteomes" id="UP000032515"/>
    </source>
</evidence>
<dbReference type="GO" id="GO:0016787">
    <property type="term" value="F:hydrolase activity"/>
    <property type="evidence" value="ECO:0007669"/>
    <property type="project" value="UniProtKB-KW"/>
</dbReference>
<dbReference type="SMART" id="SM00849">
    <property type="entry name" value="Lactamase_B"/>
    <property type="match status" value="1"/>
</dbReference>
<gene>
    <name evidence="6" type="ORF">OO17_07655</name>
</gene>
<name>A0A0D7EXI9_RHOPL</name>
<dbReference type="Proteomes" id="UP000032515">
    <property type="component" value="Unassembled WGS sequence"/>
</dbReference>
<dbReference type="EMBL" id="JXXE01000148">
    <property type="protein sequence ID" value="KIZ45574.1"/>
    <property type="molecule type" value="Genomic_DNA"/>
</dbReference>
<dbReference type="Gene3D" id="3.60.15.10">
    <property type="entry name" value="Ribonuclease Z/Hydroxyacylglutathione hydrolase-like"/>
    <property type="match status" value="1"/>
</dbReference>
<dbReference type="CDD" id="cd07737">
    <property type="entry name" value="YcbL-like_MBL-fold"/>
    <property type="match status" value="1"/>
</dbReference>
<dbReference type="RefSeq" id="WP_044408097.1">
    <property type="nucleotide sequence ID" value="NZ_JXXE01000148.1"/>
</dbReference>
<protein>
    <recommendedName>
        <fullName evidence="5">Metallo-beta-lactamase domain-containing protein</fullName>
    </recommendedName>
</protein>
<keyword evidence="3" id="KW-0378">Hydrolase</keyword>
<proteinExistence type="predicted"/>
<dbReference type="InterPro" id="IPR036866">
    <property type="entry name" value="RibonucZ/Hydroxyglut_hydro"/>
</dbReference>
<evidence type="ECO:0000256" key="2">
    <source>
        <dbReference type="ARBA" id="ARBA00022723"/>
    </source>
</evidence>
<evidence type="ECO:0000313" key="6">
    <source>
        <dbReference type="EMBL" id="KIZ45574.1"/>
    </source>
</evidence>
<organism evidence="6 7">
    <name type="scientific">Rhodopseudomonas palustris</name>
    <dbReference type="NCBI Taxonomy" id="1076"/>
    <lineage>
        <taxon>Bacteria</taxon>
        <taxon>Pseudomonadati</taxon>
        <taxon>Pseudomonadota</taxon>
        <taxon>Alphaproteobacteria</taxon>
        <taxon>Hyphomicrobiales</taxon>
        <taxon>Nitrobacteraceae</taxon>
        <taxon>Rhodopseudomonas</taxon>
    </lineage>
</organism>
<reference evidence="6 7" key="1">
    <citation type="submission" date="2014-11" db="EMBL/GenBank/DDBJ databases">
        <title>Genomics and ecophysiology of heterotrophic nitrogen fixing bacteria isolated from estuarine surface water.</title>
        <authorList>
            <person name="Bentzon-Tilia M."/>
            <person name="Severin I."/>
            <person name="Hansen L.H."/>
            <person name="Riemann L."/>
        </authorList>
    </citation>
    <scope>NUCLEOTIDE SEQUENCE [LARGE SCALE GENOMIC DNA]</scope>
    <source>
        <strain evidence="6 7">BAL398</strain>
    </source>
</reference>
<accession>A0A0D7EXI9</accession>
<dbReference type="GO" id="GO:0046872">
    <property type="term" value="F:metal ion binding"/>
    <property type="evidence" value="ECO:0007669"/>
    <property type="project" value="UniProtKB-KW"/>
</dbReference>
<comment type="cofactor">
    <cofactor evidence="1">
        <name>Zn(2+)</name>
        <dbReference type="ChEBI" id="CHEBI:29105"/>
    </cofactor>
</comment>
<dbReference type="InterPro" id="IPR001279">
    <property type="entry name" value="Metallo-B-lactamas"/>
</dbReference>
<evidence type="ECO:0000259" key="5">
    <source>
        <dbReference type="SMART" id="SM00849"/>
    </source>
</evidence>
<evidence type="ECO:0000256" key="3">
    <source>
        <dbReference type="ARBA" id="ARBA00022801"/>
    </source>
</evidence>
<dbReference type="AlphaFoldDB" id="A0A0D7EXI9"/>
<dbReference type="InterPro" id="IPR051453">
    <property type="entry name" value="MBL_Glyoxalase_II"/>
</dbReference>
<evidence type="ECO:0000256" key="4">
    <source>
        <dbReference type="ARBA" id="ARBA00022833"/>
    </source>
</evidence>
<dbReference type="SUPFAM" id="SSF56281">
    <property type="entry name" value="Metallo-hydrolase/oxidoreductase"/>
    <property type="match status" value="1"/>
</dbReference>
<keyword evidence="2" id="KW-0479">Metal-binding</keyword>
<comment type="caution">
    <text evidence="6">The sequence shown here is derived from an EMBL/GenBank/DDBJ whole genome shotgun (WGS) entry which is preliminary data.</text>
</comment>
<keyword evidence="4" id="KW-0862">Zinc</keyword>
<dbReference type="PATRIC" id="fig|1076.23.peg.754"/>
<sequence length="226" mass="23792">MTEQTDGPGHSAAKAGAAIIPVTPFQQNCTLLWCETTKKAVVVDPGGDVPEILAAIKQAGVSVEQIWLTHGHIDHVGGAAELRDALKVPIEGPHIDDKFLLDNVVNSGRSFGMTGVRDFAPDRWLADGDSVKIGELSFAILHCPGHSPGSVVFFNDAMRFAMVGDVVFAGSVGRTDLPGGNHATLIESITKKLLPLGDDVGFICGHGPGSSIGQERMTNPFLTGEM</sequence>
<evidence type="ECO:0000256" key="1">
    <source>
        <dbReference type="ARBA" id="ARBA00001947"/>
    </source>
</evidence>
<dbReference type="PANTHER" id="PTHR46233:SF3">
    <property type="entry name" value="HYDROXYACYLGLUTATHIONE HYDROLASE GLOC"/>
    <property type="match status" value="1"/>
</dbReference>
<feature type="domain" description="Metallo-beta-lactamase" evidence="5">
    <location>
        <begin position="26"/>
        <end position="206"/>
    </location>
</feature>
<dbReference type="PANTHER" id="PTHR46233">
    <property type="entry name" value="HYDROXYACYLGLUTATHIONE HYDROLASE GLOC"/>
    <property type="match status" value="1"/>
</dbReference>
<dbReference type="OrthoDB" id="9802991at2"/>
<dbReference type="Pfam" id="PF00753">
    <property type="entry name" value="Lactamase_B"/>
    <property type="match status" value="1"/>
</dbReference>